<dbReference type="PROSITE" id="PS50045">
    <property type="entry name" value="SIGMA54_INTERACT_4"/>
    <property type="match status" value="1"/>
</dbReference>
<dbReference type="EMBL" id="JBGFFE010000015">
    <property type="protein sequence ID" value="MEY8764088.1"/>
    <property type="molecule type" value="Genomic_DNA"/>
</dbReference>
<dbReference type="InterPro" id="IPR025943">
    <property type="entry name" value="Sigma_54_int_dom_ATP-bd_2"/>
</dbReference>
<evidence type="ECO:0000256" key="5">
    <source>
        <dbReference type="ARBA" id="ARBA00023163"/>
    </source>
</evidence>
<dbReference type="RefSeq" id="WP_294183011.1">
    <property type="nucleotide sequence ID" value="NZ_JBGFFE010000015.1"/>
</dbReference>
<dbReference type="InterPro" id="IPR027417">
    <property type="entry name" value="P-loop_NTPase"/>
</dbReference>
<sequence length="323" mass="36949">MNNKSFSAKYTFDDILVNSVKGKRCKKMAGKFADTDFTVLISGESGVGKEMFAHAIHNKSKRKFKPFVRLNCAAIPENLAESELFGYESGAFTGASKEGRLGKFELADGGTIFLDEIGDMPLILQAKLLKVLQENEIERIGSNKITNIDVRVIAATNYDLKEKILQGTFRRDLYYRLNFLSLEIPPLRERKDDIPVLVKSLQDRFYRKYSIKKYFPDGILKALSDYNWPGNIRELINILGRIMITSKGKVVTMDDLPEFLLKTHHDKNELLKSSMHEAESKLIMDMLIKNNFNKSKTAKNLGIPRMTLYRKLKKLFPIINSQH</sequence>
<dbReference type="PANTHER" id="PTHR32071">
    <property type="entry name" value="TRANSCRIPTIONAL REGULATORY PROTEIN"/>
    <property type="match status" value="1"/>
</dbReference>
<name>A0ABV4DYW2_9CLOT</name>
<dbReference type="Pfam" id="PF02954">
    <property type="entry name" value="HTH_8"/>
    <property type="match status" value="1"/>
</dbReference>
<dbReference type="InterPro" id="IPR003593">
    <property type="entry name" value="AAA+_ATPase"/>
</dbReference>
<dbReference type="Gene3D" id="3.40.50.300">
    <property type="entry name" value="P-loop containing nucleotide triphosphate hydrolases"/>
    <property type="match status" value="1"/>
</dbReference>
<dbReference type="InterPro" id="IPR025944">
    <property type="entry name" value="Sigma_54_int_dom_CS"/>
</dbReference>
<evidence type="ECO:0000313" key="8">
    <source>
        <dbReference type="Proteomes" id="UP001565220"/>
    </source>
</evidence>
<protein>
    <submittedName>
        <fullName evidence="7">Sigma-54 interaction domain-containing protein</fullName>
    </submittedName>
</protein>
<evidence type="ECO:0000313" key="7">
    <source>
        <dbReference type="EMBL" id="MEY8764088.1"/>
    </source>
</evidence>
<dbReference type="PROSITE" id="PS00688">
    <property type="entry name" value="SIGMA54_INTERACT_3"/>
    <property type="match status" value="1"/>
</dbReference>
<evidence type="ECO:0000256" key="1">
    <source>
        <dbReference type="ARBA" id="ARBA00022741"/>
    </source>
</evidence>
<accession>A0ABV4DYW2</accession>
<dbReference type="SMART" id="SM00382">
    <property type="entry name" value="AAA"/>
    <property type="match status" value="1"/>
</dbReference>
<evidence type="ECO:0000256" key="3">
    <source>
        <dbReference type="ARBA" id="ARBA00023015"/>
    </source>
</evidence>
<organism evidence="7 8">
    <name type="scientific">Clostridium lapidicellarium</name>
    <dbReference type="NCBI Taxonomy" id="3240931"/>
    <lineage>
        <taxon>Bacteria</taxon>
        <taxon>Bacillati</taxon>
        <taxon>Bacillota</taxon>
        <taxon>Clostridia</taxon>
        <taxon>Eubacteriales</taxon>
        <taxon>Clostridiaceae</taxon>
        <taxon>Clostridium</taxon>
    </lineage>
</organism>
<keyword evidence="8" id="KW-1185">Reference proteome</keyword>
<gene>
    <name evidence="7" type="ORF">AB8S09_10620</name>
</gene>
<proteinExistence type="predicted"/>
<dbReference type="InterPro" id="IPR002197">
    <property type="entry name" value="HTH_Fis"/>
</dbReference>
<dbReference type="SUPFAM" id="SSF46689">
    <property type="entry name" value="Homeodomain-like"/>
    <property type="match status" value="1"/>
</dbReference>
<dbReference type="InterPro" id="IPR058031">
    <property type="entry name" value="AAA_lid_NorR"/>
</dbReference>
<dbReference type="InterPro" id="IPR009057">
    <property type="entry name" value="Homeodomain-like_sf"/>
</dbReference>
<evidence type="ECO:0000256" key="2">
    <source>
        <dbReference type="ARBA" id="ARBA00022840"/>
    </source>
</evidence>
<dbReference type="Gene3D" id="1.10.10.60">
    <property type="entry name" value="Homeodomain-like"/>
    <property type="match status" value="1"/>
</dbReference>
<keyword evidence="3" id="KW-0805">Transcription regulation</keyword>
<reference evidence="7 8" key="1">
    <citation type="submission" date="2024-08" db="EMBL/GenBank/DDBJ databases">
        <title>Clostridium lapicellarii sp. nov., and Clostridium renhuaiense sp. nov., two species isolated from the mud in a fermentation cellar used for producing sauce-flavour Chinese liquors.</title>
        <authorList>
            <person name="Yang F."/>
            <person name="Wang H."/>
            <person name="Chen L.Q."/>
            <person name="Zhou N."/>
            <person name="Lu J.J."/>
            <person name="Pu X.X."/>
            <person name="Wan B."/>
            <person name="Wang L."/>
            <person name="Liu S.J."/>
        </authorList>
    </citation>
    <scope>NUCLEOTIDE SEQUENCE [LARGE SCALE GENOMIC DNA]</scope>
    <source>
        <strain evidence="7 8">MT-113</strain>
    </source>
</reference>
<feature type="domain" description="Sigma-54 factor interaction" evidence="6">
    <location>
        <begin position="15"/>
        <end position="244"/>
    </location>
</feature>
<keyword evidence="1" id="KW-0547">Nucleotide-binding</keyword>
<dbReference type="CDD" id="cd00009">
    <property type="entry name" value="AAA"/>
    <property type="match status" value="1"/>
</dbReference>
<dbReference type="Gene3D" id="1.10.8.60">
    <property type="match status" value="1"/>
</dbReference>
<evidence type="ECO:0000259" key="6">
    <source>
        <dbReference type="PROSITE" id="PS50045"/>
    </source>
</evidence>
<keyword evidence="2" id="KW-0067">ATP-binding</keyword>
<dbReference type="Proteomes" id="UP001565220">
    <property type="component" value="Unassembled WGS sequence"/>
</dbReference>
<evidence type="ECO:0000256" key="4">
    <source>
        <dbReference type="ARBA" id="ARBA00023125"/>
    </source>
</evidence>
<dbReference type="SUPFAM" id="SSF52540">
    <property type="entry name" value="P-loop containing nucleoside triphosphate hydrolases"/>
    <property type="match status" value="1"/>
</dbReference>
<keyword evidence="5" id="KW-0804">Transcription</keyword>
<dbReference type="Pfam" id="PF25601">
    <property type="entry name" value="AAA_lid_14"/>
    <property type="match status" value="1"/>
</dbReference>
<comment type="caution">
    <text evidence="7">The sequence shown here is derived from an EMBL/GenBank/DDBJ whole genome shotgun (WGS) entry which is preliminary data.</text>
</comment>
<dbReference type="InterPro" id="IPR002078">
    <property type="entry name" value="Sigma_54_int"/>
</dbReference>
<dbReference type="InterPro" id="IPR025662">
    <property type="entry name" value="Sigma_54_int_dom_ATP-bd_1"/>
</dbReference>
<dbReference type="PROSITE" id="PS00675">
    <property type="entry name" value="SIGMA54_INTERACT_1"/>
    <property type="match status" value="1"/>
</dbReference>
<dbReference type="PROSITE" id="PS00676">
    <property type="entry name" value="SIGMA54_INTERACT_2"/>
    <property type="match status" value="1"/>
</dbReference>
<dbReference type="Pfam" id="PF00158">
    <property type="entry name" value="Sigma54_activat"/>
    <property type="match status" value="1"/>
</dbReference>
<keyword evidence="4" id="KW-0238">DNA-binding</keyword>